<evidence type="ECO:0000256" key="9">
    <source>
        <dbReference type="ARBA" id="ARBA00023004"/>
    </source>
</evidence>
<dbReference type="Gene3D" id="1.10.630.10">
    <property type="entry name" value="Cytochrome P450"/>
    <property type="match status" value="1"/>
</dbReference>
<gene>
    <name evidence="15" type="primary">LOC111431176</name>
</gene>
<comment type="subcellular location">
    <subcellularLocation>
        <location evidence="2">Membrane</location>
        <topology evidence="2">Single-pass membrane protein</topology>
    </subcellularLocation>
</comment>
<dbReference type="GO" id="GO:0016705">
    <property type="term" value="F:oxidoreductase activity, acting on paired donors, with incorporation or reduction of molecular oxygen"/>
    <property type="evidence" value="ECO:0007669"/>
    <property type="project" value="InterPro"/>
</dbReference>
<name>A0A6J1EC04_CUCMO</name>
<keyword evidence="9 12" id="KW-0408">Iron</keyword>
<organism evidence="14 15">
    <name type="scientific">Cucurbita moschata</name>
    <name type="common">Winter crookneck squash</name>
    <name type="synonym">Cucurbita pepo var. moschata</name>
    <dbReference type="NCBI Taxonomy" id="3662"/>
    <lineage>
        <taxon>Eukaryota</taxon>
        <taxon>Viridiplantae</taxon>
        <taxon>Streptophyta</taxon>
        <taxon>Embryophyta</taxon>
        <taxon>Tracheophyta</taxon>
        <taxon>Spermatophyta</taxon>
        <taxon>Magnoliopsida</taxon>
        <taxon>eudicotyledons</taxon>
        <taxon>Gunneridae</taxon>
        <taxon>Pentapetalae</taxon>
        <taxon>rosids</taxon>
        <taxon>fabids</taxon>
        <taxon>Cucurbitales</taxon>
        <taxon>Cucurbitaceae</taxon>
        <taxon>Cucurbiteae</taxon>
        <taxon>Cucurbita</taxon>
    </lineage>
</organism>
<evidence type="ECO:0000313" key="15">
    <source>
        <dbReference type="RefSeq" id="XP_022923500.1"/>
    </source>
</evidence>
<evidence type="ECO:0000256" key="3">
    <source>
        <dbReference type="ARBA" id="ARBA00010617"/>
    </source>
</evidence>
<dbReference type="AlphaFoldDB" id="A0A6J1EC04"/>
<dbReference type="Proteomes" id="UP000504609">
    <property type="component" value="Unplaced"/>
</dbReference>
<keyword evidence="5" id="KW-0812">Transmembrane</keyword>
<protein>
    <submittedName>
        <fullName evidence="15">Cytochrome P450 87A3-like isoform X1</fullName>
    </submittedName>
</protein>
<dbReference type="FunFam" id="1.10.630.10:FF:000020">
    <property type="entry name" value="Cytochrome P450 family protein"/>
    <property type="match status" value="1"/>
</dbReference>
<evidence type="ECO:0000256" key="10">
    <source>
        <dbReference type="ARBA" id="ARBA00023033"/>
    </source>
</evidence>
<keyword evidence="8 13" id="KW-0560">Oxidoreductase</keyword>
<dbReference type="PRINTS" id="PR00385">
    <property type="entry name" value="P450"/>
</dbReference>
<dbReference type="Pfam" id="PF00067">
    <property type="entry name" value="p450"/>
    <property type="match status" value="1"/>
</dbReference>
<dbReference type="GO" id="GO:0010268">
    <property type="term" value="P:brassinosteroid homeostasis"/>
    <property type="evidence" value="ECO:0007669"/>
    <property type="project" value="TreeGrafter"/>
</dbReference>
<dbReference type="GO" id="GO:0016125">
    <property type="term" value="P:sterol metabolic process"/>
    <property type="evidence" value="ECO:0007669"/>
    <property type="project" value="TreeGrafter"/>
</dbReference>
<dbReference type="PRINTS" id="PR00463">
    <property type="entry name" value="EP450I"/>
</dbReference>
<evidence type="ECO:0000256" key="6">
    <source>
        <dbReference type="ARBA" id="ARBA00022723"/>
    </source>
</evidence>
<dbReference type="PANTHER" id="PTHR24286">
    <property type="entry name" value="CYTOCHROME P450 26"/>
    <property type="match status" value="1"/>
</dbReference>
<evidence type="ECO:0000256" key="11">
    <source>
        <dbReference type="ARBA" id="ARBA00023136"/>
    </source>
</evidence>
<dbReference type="GO" id="GO:0005506">
    <property type="term" value="F:iron ion binding"/>
    <property type="evidence" value="ECO:0007669"/>
    <property type="project" value="InterPro"/>
</dbReference>
<dbReference type="GO" id="GO:0020037">
    <property type="term" value="F:heme binding"/>
    <property type="evidence" value="ECO:0007669"/>
    <property type="project" value="InterPro"/>
</dbReference>
<keyword evidence="6 12" id="KW-0479">Metal-binding</keyword>
<evidence type="ECO:0000256" key="1">
    <source>
        <dbReference type="ARBA" id="ARBA00001971"/>
    </source>
</evidence>
<dbReference type="SUPFAM" id="SSF48264">
    <property type="entry name" value="Cytochrome P450"/>
    <property type="match status" value="1"/>
</dbReference>
<keyword evidence="7" id="KW-1133">Transmembrane helix</keyword>
<proteinExistence type="inferred from homology"/>
<keyword evidence="14" id="KW-1185">Reference proteome</keyword>
<keyword evidence="11" id="KW-0472">Membrane</keyword>
<keyword evidence="4 12" id="KW-0349">Heme</keyword>
<evidence type="ECO:0000256" key="7">
    <source>
        <dbReference type="ARBA" id="ARBA00022989"/>
    </source>
</evidence>
<reference evidence="15" key="1">
    <citation type="submission" date="2025-08" db="UniProtKB">
        <authorList>
            <consortium name="RefSeq"/>
        </authorList>
    </citation>
    <scope>IDENTIFICATION</scope>
    <source>
        <tissue evidence="15">Young leaves</tissue>
    </source>
</reference>
<dbReference type="CDD" id="cd11043">
    <property type="entry name" value="CYP90-like"/>
    <property type="match status" value="1"/>
</dbReference>
<dbReference type="InterPro" id="IPR017972">
    <property type="entry name" value="Cyt_P450_CS"/>
</dbReference>
<feature type="binding site" description="axial binding residue" evidence="12">
    <location>
        <position position="418"/>
    </location>
    <ligand>
        <name>heme</name>
        <dbReference type="ChEBI" id="CHEBI:30413"/>
    </ligand>
    <ligandPart>
        <name>Fe</name>
        <dbReference type="ChEBI" id="CHEBI:18248"/>
    </ligandPart>
</feature>
<evidence type="ECO:0000256" key="8">
    <source>
        <dbReference type="ARBA" id="ARBA00023002"/>
    </source>
</evidence>
<dbReference type="RefSeq" id="XP_022923500.1">
    <property type="nucleotide sequence ID" value="XM_023067732.1"/>
</dbReference>
<sequence>MWVVLIASVVVLVFTKWVHSWRRLKHYEKLPKGSMGFPLLGENLDFLTPHSSFDIAPFIETRMVRYGPIFRTNLMGRRAIVSTDTNLNHLIFQEEGNLFRSWYPDRLTKIFGRQNILSMHGQNFKSLKNMIINLYGIESMKKMVREVEASTKTRLRRWSTRNMIDLKDETATMIFDFTSKKLISYDRESSSENLRENFDVFIKGLISLPLNFPGTAHHKCRQGRKRTMKMLKNMLQERQANPRKQHNDFFDYVLEELEKHGTLLTQEMALDLMFFLLFASFETTSLALTLAIKFLVDHPRVLTELTVEHEGILKNRDKADSGLTWAEYKSMTFTFQFINETLRLGNVAPLIFREALKDVEYKGFVIPAGWIVVPSLSAVHLNPENYVDPLTFNPWRWEKSDGGASKHLMAFGGGLRFCFGAEFVKLQIAVFLHSLLTSYKFEAIKGGNIIRVPGLQFPDGFHVQITEKSLCK</sequence>
<evidence type="ECO:0000256" key="5">
    <source>
        <dbReference type="ARBA" id="ARBA00022692"/>
    </source>
</evidence>
<comment type="cofactor">
    <cofactor evidence="1 12">
        <name>heme</name>
        <dbReference type="ChEBI" id="CHEBI:30413"/>
    </cofactor>
</comment>
<dbReference type="InterPro" id="IPR001128">
    <property type="entry name" value="Cyt_P450"/>
</dbReference>
<dbReference type="GO" id="GO:0016020">
    <property type="term" value="C:membrane"/>
    <property type="evidence" value="ECO:0007669"/>
    <property type="project" value="UniProtKB-SubCell"/>
</dbReference>
<keyword evidence="10 13" id="KW-0503">Monooxygenase</keyword>
<dbReference type="GeneID" id="111431176"/>
<dbReference type="GO" id="GO:0004497">
    <property type="term" value="F:monooxygenase activity"/>
    <property type="evidence" value="ECO:0007669"/>
    <property type="project" value="UniProtKB-KW"/>
</dbReference>
<evidence type="ECO:0000256" key="2">
    <source>
        <dbReference type="ARBA" id="ARBA00004167"/>
    </source>
</evidence>
<dbReference type="PANTHER" id="PTHR24286:SF11">
    <property type="entry name" value="CYTOCHROME P450, FAMILY 87, SUBFAMILY A, POLYPEPTIDE 2"/>
    <property type="match status" value="1"/>
</dbReference>
<dbReference type="PROSITE" id="PS00086">
    <property type="entry name" value="CYTOCHROME_P450"/>
    <property type="match status" value="1"/>
</dbReference>
<dbReference type="KEGG" id="cmos:111431176"/>
<comment type="similarity">
    <text evidence="3 13">Belongs to the cytochrome P450 family.</text>
</comment>
<dbReference type="GO" id="GO:0016132">
    <property type="term" value="P:brassinosteroid biosynthetic process"/>
    <property type="evidence" value="ECO:0007669"/>
    <property type="project" value="TreeGrafter"/>
</dbReference>
<evidence type="ECO:0000256" key="4">
    <source>
        <dbReference type="ARBA" id="ARBA00022617"/>
    </source>
</evidence>
<evidence type="ECO:0000313" key="14">
    <source>
        <dbReference type="Proteomes" id="UP000504609"/>
    </source>
</evidence>
<evidence type="ECO:0000256" key="13">
    <source>
        <dbReference type="RuleBase" id="RU000461"/>
    </source>
</evidence>
<dbReference type="InterPro" id="IPR002401">
    <property type="entry name" value="Cyt_P450_E_grp-I"/>
</dbReference>
<accession>A0A6J1EC04</accession>
<dbReference type="InterPro" id="IPR036396">
    <property type="entry name" value="Cyt_P450_sf"/>
</dbReference>
<evidence type="ECO:0000256" key="12">
    <source>
        <dbReference type="PIRSR" id="PIRSR602401-1"/>
    </source>
</evidence>